<evidence type="ECO:0000256" key="2">
    <source>
        <dbReference type="ARBA" id="ARBA00008749"/>
    </source>
</evidence>
<evidence type="ECO:0000256" key="9">
    <source>
        <dbReference type="ARBA" id="ARBA00023136"/>
    </source>
</evidence>
<dbReference type="PANTHER" id="PTHR11351:SF31">
    <property type="entry name" value="DESATURASE 1, ISOFORM A-RELATED"/>
    <property type="match status" value="1"/>
</dbReference>
<organism evidence="12 13">
    <name type="scientific">Dongia sedimenti</name>
    <dbReference type="NCBI Taxonomy" id="3064282"/>
    <lineage>
        <taxon>Bacteria</taxon>
        <taxon>Pseudomonadati</taxon>
        <taxon>Pseudomonadota</taxon>
        <taxon>Alphaproteobacteria</taxon>
        <taxon>Rhodospirillales</taxon>
        <taxon>Dongiaceae</taxon>
        <taxon>Dongia</taxon>
    </lineage>
</organism>
<evidence type="ECO:0000256" key="3">
    <source>
        <dbReference type="ARBA" id="ARBA00022516"/>
    </source>
</evidence>
<feature type="transmembrane region" description="Helical" evidence="11">
    <location>
        <begin position="42"/>
        <end position="69"/>
    </location>
</feature>
<evidence type="ECO:0000256" key="5">
    <source>
        <dbReference type="ARBA" id="ARBA00022832"/>
    </source>
</evidence>
<keyword evidence="13" id="KW-1185">Reference proteome</keyword>
<keyword evidence="5" id="KW-0276">Fatty acid metabolism</keyword>
<dbReference type="RefSeq" id="WP_379954097.1">
    <property type="nucleotide sequence ID" value="NZ_JAUYVI010000001.1"/>
</dbReference>
<dbReference type="CDD" id="cd03505">
    <property type="entry name" value="Delta9-FADS-like"/>
    <property type="match status" value="1"/>
</dbReference>
<feature type="transmembrane region" description="Helical" evidence="11">
    <location>
        <begin position="89"/>
        <end position="109"/>
    </location>
</feature>
<keyword evidence="6 11" id="KW-1133">Transmembrane helix</keyword>
<keyword evidence="7 12" id="KW-0560">Oxidoreductase</keyword>
<evidence type="ECO:0000256" key="4">
    <source>
        <dbReference type="ARBA" id="ARBA00022692"/>
    </source>
</evidence>
<keyword evidence="3" id="KW-0444">Lipid biosynthesis</keyword>
<gene>
    <name evidence="12" type="ORF">Q8A70_03470</name>
</gene>
<keyword evidence="8" id="KW-0443">Lipid metabolism</keyword>
<comment type="subcellular location">
    <subcellularLocation>
        <location evidence="1">Membrane</location>
        <topology evidence="1">Multi-pass membrane protein</topology>
    </subcellularLocation>
</comment>
<dbReference type="PANTHER" id="PTHR11351">
    <property type="entry name" value="ACYL-COA DESATURASE"/>
    <property type="match status" value="1"/>
</dbReference>
<evidence type="ECO:0000313" key="12">
    <source>
        <dbReference type="EMBL" id="MDQ7246705.1"/>
    </source>
</evidence>
<keyword evidence="9 11" id="KW-0472">Membrane</keyword>
<reference evidence="13" key="1">
    <citation type="submission" date="2023-08" db="EMBL/GenBank/DDBJ databases">
        <title>Rhodospirillaceae gen. nov., a novel taxon isolated from the Yangtze River Yuezi River estuary sludge.</title>
        <authorList>
            <person name="Ruan L."/>
        </authorList>
    </citation>
    <scope>NUCLEOTIDE SEQUENCE [LARGE SCALE GENOMIC DNA]</scope>
    <source>
        <strain evidence="13">R-7</strain>
    </source>
</reference>
<accession>A0ABU0YHN4</accession>
<dbReference type="Proteomes" id="UP001230156">
    <property type="component" value="Unassembled WGS sequence"/>
</dbReference>
<evidence type="ECO:0000256" key="7">
    <source>
        <dbReference type="ARBA" id="ARBA00023002"/>
    </source>
</evidence>
<dbReference type="InterPro" id="IPR015876">
    <property type="entry name" value="Acyl-CoA_DS"/>
</dbReference>
<proteinExistence type="inferred from homology"/>
<evidence type="ECO:0000313" key="13">
    <source>
        <dbReference type="Proteomes" id="UP001230156"/>
    </source>
</evidence>
<evidence type="ECO:0000256" key="8">
    <source>
        <dbReference type="ARBA" id="ARBA00023098"/>
    </source>
</evidence>
<name>A0ABU0YHN4_9PROT</name>
<evidence type="ECO:0000256" key="1">
    <source>
        <dbReference type="ARBA" id="ARBA00004141"/>
    </source>
</evidence>
<dbReference type="EC" id="1.14.19.-" evidence="12"/>
<sequence>MMPLPESLKQHRVSAVDVASVCDGAVVFAPAKSLWFFGMASAALIGCSLFFTWSGLLVFFLVTGAVLLFGHSLGSHRKLIHNSFACPAWLEYFLVYMGVQVGLSGPLGLMRAHELRDYAQRLPVCHDYLRHGRGFWLDGWWQLNCELRLANPPSVTIEERVSGNRFYRFLEATWMLQQIPPALALYALGGWSFVFFGTCARVTAGVLGHWLIGHFAHNQGGMHFKVEAAAVQGRNIHLTSILTMGECWHNNHHAFPGSARLGLFPGEWDPGWWMLLVFRRFGLAWNFRLPEHIPARAELARVDALSGSLLAPPRYRIDAPRFEPLRLRLLWDRLRSNHGDAPARLEWPASILSERAMRSLFGRKVALEVDPALTLLVLHEGNRSYYGFPAVCMALGRRNRFTRMIALALMPLAVALEAVRQAFAFRPEAV</sequence>
<comment type="caution">
    <text evidence="12">The sequence shown here is derived from an EMBL/GenBank/DDBJ whole genome shotgun (WGS) entry which is preliminary data.</text>
</comment>
<dbReference type="EMBL" id="JAUYVI010000001">
    <property type="protein sequence ID" value="MDQ7246705.1"/>
    <property type="molecule type" value="Genomic_DNA"/>
</dbReference>
<evidence type="ECO:0000256" key="10">
    <source>
        <dbReference type="ARBA" id="ARBA00023160"/>
    </source>
</evidence>
<dbReference type="GO" id="GO:0016491">
    <property type="term" value="F:oxidoreductase activity"/>
    <property type="evidence" value="ECO:0007669"/>
    <property type="project" value="UniProtKB-KW"/>
</dbReference>
<keyword evidence="4 11" id="KW-0812">Transmembrane</keyword>
<keyword evidence="10" id="KW-0275">Fatty acid biosynthesis</keyword>
<evidence type="ECO:0000256" key="11">
    <source>
        <dbReference type="SAM" id="Phobius"/>
    </source>
</evidence>
<comment type="similarity">
    <text evidence="2">Belongs to the fatty acid desaturase type 2 family.</text>
</comment>
<protein>
    <submittedName>
        <fullName evidence="12">Acyl-CoA desaturase</fullName>
        <ecNumber evidence="12">1.14.19.-</ecNumber>
    </submittedName>
</protein>
<evidence type="ECO:0000256" key="6">
    <source>
        <dbReference type="ARBA" id="ARBA00022989"/>
    </source>
</evidence>